<dbReference type="GO" id="GO:0009313">
    <property type="term" value="P:oligosaccharide catabolic process"/>
    <property type="evidence" value="ECO:0007669"/>
    <property type="project" value="TreeGrafter"/>
</dbReference>
<dbReference type="GO" id="GO:0004559">
    <property type="term" value="F:alpha-mannosidase activity"/>
    <property type="evidence" value="ECO:0007669"/>
    <property type="project" value="InterPro"/>
</dbReference>
<dbReference type="SUPFAM" id="SSF74650">
    <property type="entry name" value="Galactose mutarotase-like"/>
    <property type="match status" value="1"/>
</dbReference>
<dbReference type="Proteomes" id="UP000824214">
    <property type="component" value="Unassembled WGS sequence"/>
</dbReference>
<dbReference type="PANTHER" id="PTHR46017">
    <property type="entry name" value="ALPHA-MANNOSIDASE 2C1"/>
    <property type="match status" value="1"/>
</dbReference>
<sequence length="1022" mass="116010">MPFRFYNYERLSRAAARLREERWEPLVPIRSFDAAEDGGALGAQPPARYTGQMQVGDYWQGYDRWLWLRAEVELPAGLPDRVWGRFCFGTTNGGATQGFESLLYVNGEPWQAVDQNHQETPLPREGKLCLEFRLWSGLTDQEPPHPVEHKITSAALALLDENADSLYYWLTCLLEAHSVLPDDSPDKPRILNLAAKAWDLVDTSGVSREAFSRSCGEAVALIEETLAPVEKEVNVTVVGHTHIDNAWLWRICHTHEKCARSFSTVNRLMERYPEYLFLHTQPQQYEYIRQDYPRLYQMIQRRVQEGRWEPGGGMWVECDCNLPSGESFVRQFLYGTRFFEGEFGKKSTFLWLPDVFGYSAALPQILKQCEIDTFITTKLGWNDQNQLPYDTFYWRGLDGTSVLTHFIKGDGACSGGTATPRQIASVWESYYNKDLNTSLLTCMGYGDGGGGPNRDMLESARRVGRVPGMPGVKVGRVDQFCQQLHKTVEENPRDGYVPVWDGELYLEFHRGTYTSQAYNKKANRRMEFLLRSAEAAVAAAACRGRDMEQPRRQLEEAWKIVLCQQFHDIIPGSSIGSVYEDSHAFYAQAESLARQALEAAAQPSGEQGLFTVWNNANWHRSSLVELEGDFTGRHLQLEDGTVPPQALTQGGAVALLPLPALNTVKLLVKDGPAPEAPACATLLEHGLETALLRLEWDENGQLTSICDKREDRELVPQGRKANAITLYEDRPRNYDAWELEYSHRRKGWGIGAPTAVTVVENNPLRAVVEFRYRFGKSQLVQRMTAYAHTARVDFSTWVDWQERELVMKADFPVDIHSNRARFDIQFGSMERPTTKNTSWEFAKFESVGHKWADYAEPGYGAALLNDCKYGYDIHDGVLSLTLLKASNRPDDHADQGTHTFTYALFPHSGEWYQAAVDQEAWELNDPPLVFQGETAPLGGLWQGDVPGVTFDAMKVAEDGGALILRFHEKEGRHARVSFQADFQFQSWCPCNLLERQEGQPHSQRELSFTLRPFELKTIKFKL</sequence>
<keyword evidence="4" id="KW-0326">Glycosidase</keyword>
<dbReference type="Gene3D" id="2.70.98.30">
    <property type="entry name" value="Golgi alpha-mannosidase II, domain 4"/>
    <property type="match status" value="1"/>
</dbReference>
<dbReference type="GO" id="GO:0046872">
    <property type="term" value="F:metal ion binding"/>
    <property type="evidence" value="ECO:0007669"/>
    <property type="project" value="UniProtKB-KW"/>
</dbReference>
<dbReference type="SMART" id="SM00872">
    <property type="entry name" value="Alpha-mann_mid"/>
    <property type="match status" value="1"/>
</dbReference>
<dbReference type="InterPro" id="IPR011682">
    <property type="entry name" value="Glyco_hydro_38_C"/>
</dbReference>
<dbReference type="Pfam" id="PF09261">
    <property type="entry name" value="Alpha-mann_mid"/>
    <property type="match status" value="1"/>
</dbReference>
<dbReference type="Pfam" id="PF17677">
    <property type="entry name" value="Glyco_hydro38C2"/>
    <property type="match status" value="1"/>
</dbReference>
<proteinExistence type="inferred from homology"/>
<evidence type="ECO:0000256" key="2">
    <source>
        <dbReference type="ARBA" id="ARBA00022723"/>
    </source>
</evidence>
<dbReference type="GO" id="GO:0006013">
    <property type="term" value="P:mannose metabolic process"/>
    <property type="evidence" value="ECO:0007669"/>
    <property type="project" value="InterPro"/>
</dbReference>
<evidence type="ECO:0000256" key="3">
    <source>
        <dbReference type="ARBA" id="ARBA00022801"/>
    </source>
</evidence>
<comment type="similarity">
    <text evidence="1">Belongs to the glycosyl hydrolase 38 family.</text>
</comment>
<dbReference type="PANTHER" id="PTHR46017:SF1">
    <property type="entry name" value="ALPHA-MANNOSIDASE 2C1"/>
    <property type="match status" value="1"/>
</dbReference>
<dbReference type="FunFam" id="2.70.98.30:FF:000010">
    <property type="entry name" value="Cytosolic alpha-mannosidase"/>
    <property type="match status" value="1"/>
</dbReference>
<comment type="caution">
    <text evidence="6">The sequence shown here is derived from an EMBL/GenBank/DDBJ whole genome shotgun (WGS) entry which is preliminary data.</text>
</comment>
<dbReference type="InterPro" id="IPR011330">
    <property type="entry name" value="Glyco_hydro/deAcase_b/a-brl"/>
</dbReference>
<dbReference type="Pfam" id="PF01074">
    <property type="entry name" value="Glyco_hydro_38N"/>
    <property type="match status" value="1"/>
</dbReference>
<dbReference type="InterPro" id="IPR027291">
    <property type="entry name" value="Glyco_hydro_38_N_sf"/>
</dbReference>
<feature type="domain" description="Glycoside hydrolase family 38 central" evidence="5">
    <location>
        <begin position="507"/>
        <end position="586"/>
    </location>
</feature>
<dbReference type="Gene3D" id="1.20.1270.50">
    <property type="entry name" value="Glycoside hydrolase family 38, central domain"/>
    <property type="match status" value="1"/>
</dbReference>
<name>A0A9D2RZY2_9FIRM</name>
<dbReference type="EMBL" id="DWXZ01000191">
    <property type="protein sequence ID" value="HJB38166.1"/>
    <property type="molecule type" value="Genomic_DNA"/>
</dbReference>
<accession>A0A9D2RZY2</accession>
<dbReference type="InterPro" id="IPR037094">
    <property type="entry name" value="Glyco_hydro_38_cen_sf"/>
</dbReference>
<evidence type="ECO:0000313" key="7">
    <source>
        <dbReference type="Proteomes" id="UP000824214"/>
    </source>
</evidence>
<dbReference type="GO" id="GO:0030246">
    <property type="term" value="F:carbohydrate binding"/>
    <property type="evidence" value="ECO:0007669"/>
    <property type="project" value="InterPro"/>
</dbReference>
<dbReference type="SUPFAM" id="SSF88688">
    <property type="entry name" value="Families 57/38 glycoside transferase middle domain"/>
    <property type="match status" value="1"/>
</dbReference>
<keyword evidence="3" id="KW-0378">Hydrolase</keyword>
<dbReference type="InterPro" id="IPR041147">
    <property type="entry name" value="GH38_C"/>
</dbReference>
<dbReference type="FunFam" id="1.20.1270.50:FF:000004">
    <property type="entry name" value="alpha-mannosidase 2C1 isoform X1"/>
    <property type="match status" value="1"/>
</dbReference>
<dbReference type="CDD" id="cd10789">
    <property type="entry name" value="GH38N_AMII_ER_cytosolic"/>
    <property type="match status" value="1"/>
</dbReference>
<protein>
    <submittedName>
        <fullName evidence="6">Alpha-mannosidase</fullName>
    </submittedName>
</protein>
<reference evidence="6" key="1">
    <citation type="journal article" date="2021" name="PeerJ">
        <title>Extensive microbial diversity within the chicken gut microbiome revealed by metagenomics and culture.</title>
        <authorList>
            <person name="Gilroy R."/>
            <person name="Ravi A."/>
            <person name="Getino M."/>
            <person name="Pursley I."/>
            <person name="Horton D.L."/>
            <person name="Alikhan N.F."/>
            <person name="Baker D."/>
            <person name="Gharbi K."/>
            <person name="Hall N."/>
            <person name="Watson M."/>
            <person name="Adriaenssens E.M."/>
            <person name="Foster-Nyarko E."/>
            <person name="Jarju S."/>
            <person name="Secka A."/>
            <person name="Antonio M."/>
            <person name="Oren A."/>
            <person name="Chaudhuri R.R."/>
            <person name="La Ragione R."/>
            <person name="Hildebrand F."/>
            <person name="Pallen M.J."/>
        </authorList>
    </citation>
    <scope>NUCLEOTIDE SEQUENCE</scope>
    <source>
        <strain evidence="6">ChiBcolR8-3208</strain>
    </source>
</reference>
<evidence type="ECO:0000259" key="5">
    <source>
        <dbReference type="SMART" id="SM00872"/>
    </source>
</evidence>
<dbReference type="Pfam" id="PF07748">
    <property type="entry name" value="Glyco_hydro_38C"/>
    <property type="match status" value="1"/>
</dbReference>
<dbReference type="InterPro" id="IPR015341">
    <property type="entry name" value="Glyco_hydro_38_cen"/>
</dbReference>
<dbReference type="Gene3D" id="2.60.40.2220">
    <property type="match status" value="1"/>
</dbReference>
<dbReference type="Gene3D" id="3.20.110.10">
    <property type="entry name" value="Glycoside hydrolase 38, N terminal domain"/>
    <property type="match status" value="1"/>
</dbReference>
<dbReference type="FunFam" id="3.20.110.10:FF:000002">
    <property type="entry name" value="alpha-mannosidase 2C1 isoform X1"/>
    <property type="match status" value="1"/>
</dbReference>
<organism evidence="6 7">
    <name type="scientific">Candidatus Acutalibacter ornithocaccae</name>
    <dbReference type="NCBI Taxonomy" id="2838416"/>
    <lineage>
        <taxon>Bacteria</taxon>
        <taxon>Bacillati</taxon>
        <taxon>Bacillota</taxon>
        <taxon>Clostridia</taxon>
        <taxon>Eubacteriales</taxon>
        <taxon>Acutalibacteraceae</taxon>
        <taxon>Acutalibacter</taxon>
    </lineage>
</organism>
<evidence type="ECO:0000313" key="6">
    <source>
        <dbReference type="EMBL" id="HJB38166.1"/>
    </source>
</evidence>
<evidence type="ECO:0000256" key="4">
    <source>
        <dbReference type="ARBA" id="ARBA00023295"/>
    </source>
</evidence>
<dbReference type="InterPro" id="IPR000602">
    <property type="entry name" value="Glyco_hydro_38_N"/>
</dbReference>
<evidence type="ECO:0000256" key="1">
    <source>
        <dbReference type="ARBA" id="ARBA00009792"/>
    </source>
</evidence>
<dbReference type="InterPro" id="IPR028995">
    <property type="entry name" value="Glyco_hydro_57/38_cen_sf"/>
</dbReference>
<keyword evidence="2" id="KW-0479">Metal-binding</keyword>
<gene>
    <name evidence="6" type="ORF">H9942_08885</name>
</gene>
<reference evidence="6" key="2">
    <citation type="submission" date="2021-04" db="EMBL/GenBank/DDBJ databases">
        <authorList>
            <person name="Gilroy R."/>
        </authorList>
    </citation>
    <scope>NUCLEOTIDE SEQUENCE</scope>
    <source>
        <strain evidence="6">ChiBcolR8-3208</strain>
    </source>
</reference>
<dbReference type="InterPro" id="IPR011013">
    <property type="entry name" value="Gal_mutarotase_sf_dom"/>
</dbReference>
<dbReference type="SUPFAM" id="SSF88713">
    <property type="entry name" value="Glycoside hydrolase/deacetylase"/>
    <property type="match status" value="1"/>
</dbReference>
<dbReference type="AlphaFoldDB" id="A0A9D2RZY2"/>